<keyword evidence="5" id="KW-1185">Reference proteome</keyword>
<evidence type="ECO:0000313" key="4">
    <source>
        <dbReference type="Proteomes" id="UP000273898"/>
    </source>
</evidence>
<evidence type="ECO:0000256" key="1">
    <source>
        <dbReference type="SAM" id="SignalP"/>
    </source>
</evidence>
<reference evidence="2 4" key="1">
    <citation type="submission" date="2018-10" db="EMBL/GenBank/DDBJ databases">
        <title>Genomic Encyclopedia of Archaeal and Bacterial Type Strains, Phase II (KMG-II): from individual species to whole genera.</title>
        <authorList>
            <person name="Goeker M."/>
        </authorList>
    </citation>
    <scope>NUCLEOTIDE SEQUENCE [LARGE SCALE GENOMIC DNA]</scope>
    <source>
        <strain evidence="2 4">DSM 19624</strain>
    </source>
</reference>
<dbReference type="EMBL" id="RCCK01000011">
    <property type="protein sequence ID" value="RLJ76999.1"/>
    <property type="molecule type" value="Genomic_DNA"/>
</dbReference>
<dbReference type="Proteomes" id="UP000273898">
    <property type="component" value="Unassembled WGS sequence"/>
</dbReference>
<feature type="chain" id="PRO_5044605808" description="Carboxypeptidase-like protein" evidence="1">
    <location>
        <begin position="27"/>
        <end position="363"/>
    </location>
</feature>
<proteinExistence type="predicted"/>
<reference evidence="3 5" key="2">
    <citation type="submission" date="2019-03" db="EMBL/GenBank/DDBJ databases">
        <authorList>
            <person name="He R.-H."/>
        </authorList>
    </citation>
    <scope>NUCLEOTIDE SEQUENCE [LARGE SCALE GENOMIC DNA]</scope>
    <source>
        <strain evidence="3 5">DSM 19624</strain>
    </source>
</reference>
<dbReference type="InterPro" id="IPR008969">
    <property type="entry name" value="CarboxyPept-like_regulatory"/>
</dbReference>
<evidence type="ECO:0000313" key="5">
    <source>
        <dbReference type="Proteomes" id="UP000297429"/>
    </source>
</evidence>
<keyword evidence="1" id="KW-0732">Signal</keyword>
<dbReference type="Proteomes" id="UP000297429">
    <property type="component" value="Unassembled WGS sequence"/>
</dbReference>
<dbReference type="OrthoDB" id="1467339at2"/>
<gene>
    <name evidence="2" type="ORF">BCL90_2059</name>
    <name evidence="3" type="ORF">E3V97_06810</name>
</gene>
<dbReference type="SUPFAM" id="SSF49464">
    <property type="entry name" value="Carboxypeptidase regulatory domain-like"/>
    <property type="match status" value="1"/>
</dbReference>
<evidence type="ECO:0000313" key="3">
    <source>
        <dbReference type="EMBL" id="TFB33751.1"/>
    </source>
</evidence>
<evidence type="ECO:0000313" key="2">
    <source>
        <dbReference type="EMBL" id="RLJ76999.1"/>
    </source>
</evidence>
<sequence length="363" mass="41206">MFNYICNAKNVFLAILFFLFSVNVDAQSFYLTGYVFDGKEPLIGASIIISGKHVGNCDASGYFEASAKFGDTLEVTFPFYETSAVVLTDSLQKNIVLTAKTFQLDDVQISFNKRKTIDSLLSVSFLQLNPNAFNAKVFLRQSVVRNNEKVILLNEGLLNLNCPDLEGLIIAGSSKKVKLNIDYACNPINSNSRPKVTYGSNPQIKLRLGLLPNHFYELVKLNITEESIKSDSINTVINIKGNLSANEKLLVSYLWILDKKTNSLKQSRYYEQYVNKKHFLFYDYSYLNNELFSGSISAKQIIGRNSYSTNDEIFVFRQIGADIDKWNFDVNKCGLEKYPEQTGSCDELSEFKIKHQISFHKLF</sequence>
<protein>
    <recommendedName>
        <fullName evidence="6">Carboxypeptidase-like protein</fullName>
    </recommendedName>
</protein>
<dbReference type="RefSeq" id="WP_121283821.1">
    <property type="nucleotide sequence ID" value="NZ_RCCK01000011.1"/>
</dbReference>
<organism evidence="2 4">
    <name type="scientific">Pedobacter alluvionis</name>
    <dbReference type="NCBI Taxonomy" id="475253"/>
    <lineage>
        <taxon>Bacteria</taxon>
        <taxon>Pseudomonadati</taxon>
        <taxon>Bacteroidota</taxon>
        <taxon>Sphingobacteriia</taxon>
        <taxon>Sphingobacteriales</taxon>
        <taxon>Sphingobacteriaceae</taxon>
        <taxon>Pedobacter</taxon>
    </lineage>
</organism>
<accession>A0A497Y9N0</accession>
<dbReference type="AlphaFoldDB" id="A0A497Y9N0"/>
<feature type="signal peptide" evidence="1">
    <location>
        <begin position="1"/>
        <end position="26"/>
    </location>
</feature>
<name>A0A497Y9N0_9SPHI</name>
<evidence type="ECO:0008006" key="6">
    <source>
        <dbReference type="Google" id="ProtNLM"/>
    </source>
</evidence>
<comment type="caution">
    <text evidence="2">The sequence shown here is derived from an EMBL/GenBank/DDBJ whole genome shotgun (WGS) entry which is preliminary data.</text>
</comment>
<dbReference type="EMBL" id="SOPX01000001">
    <property type="protein sequence ID" value="TFB33751.1"/>
    <property type="molecule type" value="Genomic_DNA"/>
</dbReference>